<evidence type="ECO:0000313" key="2">
    <source>
        <dbReference type="Proteomes" id="UP001221898"/>
    </source>
</evidence>
<sequence length="105" mass="11728">MSLTIESLITMVDVPTSDGEDCGEGSCLRAWNLFNRHRLGCVGRVRRLDRRLDPTVVHCALGTQGVEQAEAVLLQCKNLDFQFIVLITCIALKIFLAQDLPLEQK</sequence>
<evidence type="ECO:0000313" key="1">
    <source>
        <dbReference type="EMBL" id="KAJ8403305.1"/>
    </source>
</evidence>
<comment type="caution">
    <text evidence="1">The sequence shown here is derived from an EMBL/GenBank/DDBJ whole genome shotgun (WGS) entry which is preliminary data.</text>
</comment>
<reference evidence="1" key="1">
    <citation type="journal article" date="2023" name="Science">
        <title>Genome structures resolve the early diversification of teleost fishes.</title>
        <authorList>
            <person name="Parey E."/>
            <person name="Louis A."/>
            <person name="Montfort J."/>
            <person name="Bouchez O."/>
            <person name="Roques C."/>
            <person name="Iampietro C."/>
            <person name="Lluch J."/>
            <person name="Castinel A."/>
            <person name="Donnadieu C."/>
            <person name="Desvignes T."/>
            <person name="Floi Bucao C."/>
            <person name="Jouanno E."/>
            <person name="Wen M."/>
            <person name="Mejri S."/>
            <person name="Dirks R."/>
            <person name="Jansen H."/>
            <person name="Henkel C."/>
            <person name="Chen W.J."/>
            <person name="Zahm M."/>
            <person name="Cabau C."/>
            <person name="Klopp C."/>
            <person name="Thompson A.W."/>
            <person name="Robinson-Rechavi M."/>
            <person name="Braasch I."/>
            <person name="Lecointre G."/>
            <person name="Bobe J."/>
            <person name="Postlethwait J.H."/>
            <person name="Berthelot C."/>
            <person name="Roest Crollius H."/>
            <person name="Guiguen Y."/>
        </authorList>
    </citation>
    <scope>NUCLEOTIDE SEQUENCE</scope>
    <source>
        <strain evidence="1">NC1722</strain>
    </source>
</reference>
<gene>
    <name evidence="1" type="ORF">AAFF_G00355220</name>
</gene>
<dbReference type="AlphaFoldDB" id="A0AAD7WNL4"/>
<keyword evidence="2" id="KW-1185">Reference proteome</keyword>
<name>A0AAD7WNL4_9TELE</name>
<protein>
    <submittedName>
        <fullName evidence="1">Uncharacterized protein</fullName>
    </submittedName>
</protein>
<organism evidence="1 2">
    <name type="scientific">Aldrovandia affinis</name>
    <dbReference type="NCBI Taxonomy" id="143900"/>
    <lineage>
        <taxon>Eukaryota</taxon>
        <taxon>Metazoa</taxon>
        <taxon>Chordata</taxon>
        <taxon>Craniata</taxon>
        <taxon>Vertebrata</taxon>
        <taxon>Euteleostomi</taxon>
        <taxon>Actinopterygii</taxon>
        <taxon>Neopterygii</taxon>
        <taxon>Teleostei</taxon>
        <taxon>Notacanthiformes</taxon>
        <taxon>Halosauridae</taxon>
        <taxon>Aldrovandia</taxon>
    </lineage>
</organism>
<proteinExistence type="predicted"/>
<accession>A0AAD7WNL4</accession>
<dbReference type="EMBL" id="JAINUG010000059">
    <property type="protein sequence ID" value="KAJ8403305.1"/>
    <property type="molecule type" value="Genomic_DNA"/>
</dbReference>
<dbReference type="Proteomes" id="UP001221898">
    <property type="component" value="Unassembled WGS sequence"/>
</dbReference>